<feature type="repeat" description="ANK" evidence="3">
    <location>
        <begin position="1051"/>
        <end position="1074"/>
    </location>
</feature>
<accession>A0A7C8QQU0</accession>
<dbReference type="Pfam" id="PF24883">
    <property type="entry name" value="NPHP3_N"/>
    <property type="match status" value="1"/>
</dbReference>
<reference evidence="6 7" key="1">
    <citation type="submission" date="2019-06" db="EMBL/GenBank/DDBJ databases">
        <authorList>
            <person name="Palmer J.M."/>
        </authorList>
    </citation>
    <scope>NUCLEOTIDE SEQUENCE [LARGE SCALE GENOMIC DNA]</scope>
    <source>
        <strain evidence="6 7">TWF106</strain>
    </source>
</reference>
<dbReference type="InterPro" id="IPR027417">
    <property type="entry name" value="P-loop_NTPase"/>
</dbReference>
<dbReference type="SUPFAM" id="SSF48403">
    <property type="entry name" value="Ankyrin repeat"/>
    <property type="match status" value="2"/>
</dbReference>
<feature type="repeat" description="ANK" evidence="3">
    <location>
        <begin position="911"/>
        <end position="944"/>
    </location>
</feature>
<dbReference type="SUPFAM" id="SSF53167">
    <property type="entry name" value="Purine and uridine phosphorylases"/>
    <property type="match status" value="1"/>
</dbReference>
<dbReference type="InterPro" id="IPR056884">
    <property type="entry name" value="NPHP3-like_N"/>
</dbReference>
<organism evidence="6 7">
    <name type="scientific">Orbilia oligospora</name>
    <name type="common">Nematode-trapping fungus</name>
    <name type="synonym">Arthrobotrys oligospora</name>
    <dbReference type="NCBI Taxonomy" id="2813651"/>
    <lineage>
        <taxon>Eukaryota</taxon>
        <taxon>Fungi</taxon>
        <taxon>Dikarya</taxon>
        <taxon>Ascomycota</taxon>
        <taxon>Pezizomycotina</taxon>
        <taxon>Orbiliomycetes</taxon>
        <taxon>Orbiliales</taxon>
        <taxon>Orbiliaceae</taxon>
        <taxon>Orbilia</taxon>
    </lineage>
</organism>
<evidence type="ECO:0000313" key="6">
    <source>
        <dbReference type="EMBL" id="KAF3223511.1"/>
    </source>
</evidence>
<evidence type="ECO:0000256" key="4">
    <source>
        <dbReference type="SAM" id="MobiDB-lite"/>
    </source>
</evidence>
<dbReference type="PROSITE" id="PS50837">
    <property type="entry name" value="NACHT"/>
    <property type="match status" value="1"/>
</dbReference>
<feature type="repeat" description="ANK" evidence="3">
    <location>
        <begin position="1190"/>
        <end position="1223"/>
    </location>
</feature>
<dbReference type="GO" id="GO:0003824">
    <property type="term" value="F:catalytic activity"/>
    <property type="evidence" value="ECO:0007669"/>
    <property type="project" value="InterPro"/>
</dbReference>
<dbReference type="Proteomes" id="UP000472727">
    <property type="component" value="Unassembled WGS sequence"/>
</dbReference>
<dbReference type="InterPro" id="IPR007111">
    <property type="entry name" value="NACHT_NTPase"/>
</dbReference>
<dbReference type="Gene3D" id="3.40.50.1580">
    <property type="entry name" value="Nucleoside phosphorylase domain"/>
    <property type="match status" value="1"/>
</dbReference>
<keyword evidence="1" id="KW-0677">Repeat</keyword>
<dbReference type="PROSITE" id="PS50088">
    <property type="entry name" value="ANK_REPEAT"/>
    <property type="match status" value="6"/>
</dbReference>
<feature type="compositionally biased region" description="Basic and acidic residues" evidence="4">
    <location>
        <begin position="1356"/>
        <end position="1375"/>
    </location>
</feature>
<dbReference type="Gene3D" id="3.40.50.300">
    <property type="entry name" value="P-loop containing nucleotide triphosphate hydrolases"/>
    <property type="match status" value="1"/>
</dbReference>
<dbReference type="Pfam" id="PF22939">
    <property type="entry name" value="WHD_GPIID"/>
    <property type="match status" value="1"/>
</dbReference>
<dbReference type="GO" id="GO:0009116">
    <property type="term" value="P:nucleoside metabolic process"/>
    <property type="evidence" value="ECO:0007669"/>
    <property type="project" value="InterPro"/>
</dbReference>
<gene>
    <name evidence="6" type="ORF">TWF106_004902</name>
</gene>
<feature type="domain" description="NACHT" evidence="5">
    <location>
        <begin position="402"/>
        <end position="550"/>
    </location>
</feature>
<dbReference type="PANTHER" id="PTHR24198:SF165">
    <property type="entry name" value="ANKYRIN REPEAT-CONTAINING PROTEIN-RELATED"/>
    <property type="match status" value="1"/>
</dbReference>
<protein>
    <recommendedName>
        <fullName evidence="5">NACHT domain-containing protein</fullName>
    </recommendedName>
</protein>
<dbReference type="InterPro" id="IPR036770">
    <property type="entry name" value="Ankyrin_rpt-contain_sf"/>
</dbReference>
<keyword evidence="2 3" id="KW-0040">ANK repeat</keyword>
<evidence type="ECO:0000313" key="7">
    <source>
        <dbReference type="Proteomes" id="UP000472727"/>
    </source>
</evidence>
<dbReference type="PANTHER" id="PTHR24198">
    <property type="entry name" value="ANKYRIN REPEAT AND PROTEIN KINASE DOMAIN-CONTAINING PROTEIN"/>
    <property type="match status" value="1"/>
</dbReference>
<dbReference type="Pfam" id="PF00023">
    <property type="entry name" value="Ank"/>
    <property type="match status" value="1"/>
</dbReference>
<proteinExistence type="predicted"/>
<dbReference type="Gene3D" id="1.25.40.20">
    <property type="entry name" value="Ankyrin repeat-containing domain"/>
    <property type="match status" value="4"/>
</dbReference>
<dbReference type="EMBL" id="WIWS01000022">
    <property type="protein sequence ID" value="KAF3223511.1"/>
    <property type="molecule type" value="Genomic_DNA"/>
</dbReference>
<dbReference type="Pfam" id="PF12796">
    <property type="entry name" value="Ank_2"/>
    <property type="match status" value="5"/>
</dbReference>
<name>A0A7C8QQU0_ORBOL</name>
<sequence length="1386" mass="154511">MDLDGDRPKLHHNAYTVGWVCALTKEFTAACTMLDKFHEDLETPASDDNSYFLGSIGPHNVVIACLPEGLMGTTPAATVAVRMFSTFTKLRFCLLVGIGGGVPSPEHDIRLGDIVVSVPAGQHGGVVQWDYGKSEDGGKFRRTGTLNRPPAVLTGAVAKLETLHKLGKKKFPGYLKEIQEKFPEAEGGLASYAHEASMEDILFEANYSHIPGNKSCDQCDPSRAVSYRKTRPGSGLNIVHRGVIASGNQVVKDAMKREEIRQCIGDILCIEMEAAGLMGEFPCIVIRGICDYSDSHKNKGWQEFAAASAAAYAKELLTVITQSETDSLTAASEIIIQNLEKSVTKAHQNSDETKAQNSCLQSLRTTTYENFKDISPNCAPGTCQWFLRHRRYQQWVNSRDSSLLWVTADPGCGKSVLSRRLVDRELRSRDNLKCGYFFFKNQFKEQRSPENALSAILHQILSQDKSLMKHAMPEFAKDGAKLPSCFQSMWSILLRIAADPSAGEIVCVLDALDECEDSGKERLITHLKEFYNSDDLVRRSRLKFLVTSRPYIELEWQFMSFNQYSTQVRLAGENQLEAHAISEEIGLVIEERLKEVRNHLPSDNVALYDYLRESIFNIPHRTYLWVALVFDFISQSVKVGTKTQLRHLLDNIPPTLDDAYEAILDRSPDKHEARSILELTIAATRPLTLREMNIAIELESQESQEQLDLESDSSFTQRVRNVCGLFVTVIDDKIFLIHQTAKDFLLSNADTVTETKDKDWKRSIDPEHSNLALARKCISYLRFSNFLDDPLVLPPLSSDTFPLQSTIREYAAKYPFLDYAARFWPFHFNKSNISDPGDPVLEAAVSLCNLESEVNLTWFQVYWTIGINRAGRCHHDYTNFELVSFLGLSTLVKQLLGHGSNELDSSASDTLGMTPLMIAAQAGSVEVIKLLLSQPGANPNFRSREDGWTALYWAIRVGGPQAAQLLLEEVPNLEVNTKDMKFNRPLLSWATLKEQETVVRLLLRSKDIQPDAICNGGRTALSWAAVSGYTEITKMLSRRSDVDPNAKDSYHGRTPLIWAAEKGHLAVVEVLLKNPRTNPDIGDSKYNRAALSWAAEGGHEQIVKSLLRSKKVNINSQSNNGETALSFAIRQGRTDIMQHLLQTQAEGVDLQDTEFGRTPLSWAAGLGHEHIVRILLEHHEVNVESRCNKYGRTPLLWAAIGGHKTIVEQLLTAGGANSTAKDSKSEQTALSLAAEMGHIDTIKMILTTSPNTDAGAIDSQGFTPLMRAANGGYGSVVKYLLDQPHVDTNAYDLKHKRTALCWAAMRGHAEVVQILLDHGSSDVSHRSKCGKTARMLASESGYKILSEDIASYESIQQDRDPRRGQKRLRDMKDDDTTQTPAKRLHI</sequence>
<dbReference type="InterPro" id="IPR035994">
    <property type="entry name" value="Nucleoside_phosphorylase_sf"/>
</dbReference>
<dbReference type="PROSITE" id="PS50297">
    <property type="entry name" value="ANK_REP_REGION"/>
    <property type="match status" value="6"/>
</dbReference>
<dbReference type="InterPro" id="IPR054471">
    <property type="entry name" value="GPIID_WHD"/>
</dbReference>
<feature type="repeat" description="ANK" evidence="3">
    <location>
        <begin position="1155"/>
        <end position="1178"/>
    </location>
</feature>
<feature type="repeat" description="ANK" evidence="3">
    <location>
        <begin position="1120"/>
        <end position="1146"/>
    </location>
</feature>
<feature type="region of interest" description="Disordered" evidence="4">
    <location>
        <begin position="1354"/>
        <end position="1386"/>
    </location>
</feature>
<evidence type="ECO:0000256" key="2">
    <source>
        <dbReference type="ARBA" id="ARBA00023043"/>
    </source>
</evidence>
<evidence type="ECO:0000256" key="1">
    <source>
        <dbReference type="ARBA" id="ARBA00022737"/>
    </source>
</evidence>
<evidence type="ECO:0000256" key="3">
    <source>
        <dbReference type="PROSITE-ProRule" id="PRU00023"/>
    </source>
</evidence>
<evidence type="ECO:0000259" key="5">
    <source>
        <dbReference type="PROSITE" id="PS50837"/>
    </source>
</evidence>
<comment type="caution">
    <text evidence="6">The sequence shown here is derived from an EMBL/GenBank/DDBJ whole genome shotgun (WGS) entry which is preliminary data.</text>
</comment>
<dbReference type="SMART" id="SM00248">
    <property type="entry name" value="ANK"/>
    <property type="match status" value="13"/>
</dbReference>
<feature type="repeat" description="ANK" evidence="3">
    <location>
        <begin position="1295"/>
        <end position="1321"/>
    </location>
</feature>
<dbReference type="InterPro" id="IPR002110">
    <property type="entry name" value="Ankyrin_rpt"/>
</dbReference>